<dbReference type="PROSITE" id="PS51450">
    <property type="entry name" value="LRR"/>
    <property type="match status" value="3"/>
</dbReference>
<evidence type="ECO:0000256" key="8">
    <source>
        <dbReference type="ARBA" id="ARBA00023136"/>
    </source>
</evidence>
<gene>
    <name evidence="13" type="ORF">HHI36_017271</name>
</gene>
<dbReference type="SMART" id="SM00082">
    <property type="entry name" value="LRRCT"/>
    <property type="match status" value="2"/>
</dbReference>
<evidence type="ECO:0000256" key="9">
    <source>
        <dbReference type="ARBA" id="ARBA00023170"/>
    </source>
</evidence>
<keyword evidence="7 11" id="KW-1133">Transmembrane helix</keyword>
<accession>A0ABD2NM17</accession>
<dbReference type="InterPro" id="IPR035897">
    <property type="entry name" value="Toll_tir_struct_dom_sf"/>
</dbReference>
<dbReference type="InterPro" id="IPR026906">
    <property type="entry name" value="LRR_5"/>
</dbReference>
<feature type="transmembrane region" description="Helical" evidence="11">
    <location>
        <begin position="624"/>
        <end position="647"/>
    </location>
</feature>
<organism evidence="13 14">
    <name type="scientific">Cryptolaemus montrouzieri</name>
    <dbReference type="NCBI Taxonomy" id="559131"/>
    <lineage>
        <taxon>Eukaryota</taxon>
        <taxon>Metazoa</taxon>
        <taxon>Ecdysozoa</taxon>
        <taxon>Arthropoda</taxon>
        <taxon>Hexapoda</taxon>
        <taxon>Insecta</taxon>
        <taxon>Pterygota</taxon>
        <taxon>Neoptera</taxon>
        <taxon>Endopterygota</taxon>
        <taxon>Coleoptera</taxon>
        <taxon>Polyphaga</taxon>
        <taxon>Cucujiformia</taxon>
        <taxon>Coccinelloidea</taxon>
        <taxon>Coccinellidae</taxon>
        <taxon>Scymninae</taxon>
        <taxon>Scymnini</taxon>
        <taxon>Cryptolaemus</taxon>
    </lineage>
</organism>
<dbReference type="InterPro" id="IPR000157">
    <property type="entry name" value="TIR_dom"/>
</dbReference>
<protein>
    <recommendedName>
        <fullName evidence="12">TIR domain-containing protein</fullName>
    </recommendedName>
</protein>
<keyword evidence="14" id="KW-1185">Reference proteome</keyword>
<sequence length="869" mass="100499">MPGLSELLLPNNEIQLKNDIFSNLPNLYLLSLNGNKIDYIPRNIFQNLSNLEQLSLWNNELKNFEDGVFDHLTNLRLLELSLNKIETLSDYLFNNLRNLKNISLRRNNLKSISRKVFENCTLLMSLKLDQNPNLILVDDVFSNFTHLKSAYLSENKLKTLSATLFSGSLNLKTIHLDQNELEDLPQYIFKDLQKLQNLFLNYNELSYLHPEIFSNLRNLEELNLSYNNLSTLDQNILKPLKNLKSIDLSYNKITTLPEQILSRNKKLAKFCMTHNGFDFDESKFGSMMLFSSPSSMNLKKVDLSYNKIKKYPTILNTITTMEEINLEHNAIREIKVTDMKTSNPGLLKINLDFNNISRIDFSHSNLFRQKYADKFKTSVIMPNNPIFCDCQALDLAKYFTEDDHPVKMFLTLESGWLFKCSGPGKKDGSSLYEIPLENFTCSLDANCTNNGACSCSYRSLDTSILIDCSDRNLSVVPTLTLSAITNYDFVNYNQTEVHLEGNQLDASPNEYDGYSNITKLYLQKNKIKNITWLPESIQILDLRSNAIQKFDARSLRLLNNTKLRKLYLGNNSWTCNCEATNLSLYLREHIKKVDLEDIRCNRTGHQLMNLNEKDLCPLPLDIKLILAFIVVSCLLVVTSSIVFYYYYKKEIWIWLYSRGLLCCGGEDVLDRDKLYDAFVSFSHKDEDFVLEHLVPTLEGGDNPYKLCIHMRDFIPGELINTQIFNTVKNSRRTIVVLSSNFLESVWGKMEFRTAHTEAMREGRARVIILIYGDVDLNSLDDELKAYIKTNTYIKWGETWFWDKLKFALRIRNRKGKFSRRYLNMMQTIDSKFQLGKVKKQPKSDSVIETAPPVRLDAGNLEEKCLTCIA</sequence>
<dbReference type="GO" id="GO:0016020">
    <property type="term" value="C:membrane"/>
    <property type="evidence" value="ECO:0007669"/>
    <property type="project" value="UniProtKB-SubCell"/>
</dbReference>
<dbReference type="PANTHER" id="PTHR24365:SF541">
    <property type="entry name" value="PROTEIN TOLL-RELATED"/>
    <property type="match status" value="1"/>
</dbReference>
<dbReference type="InterPro" id="IPR017241">
    <property type="entry name" value="Toll-like_receptor"/>
</dbReference>
<dbReference type="PRINTS" id="PR01537">
    <property type="entry name" value="INTRLKN1R1F"/>
</dbReference>
<dbReference type="SUPFAM" id="SSF52058">
    <property type="entry name" value="L domain-like"/>
    <property type="match status" value="3"/>
</dbReference>
<dbReference type="SMART" id="SM00364">
    <property type="entry name" value="LRR_BAC"/>
    <property type="match status" value="4"/>
</dbReference>
<dbReference type="PROSITE" id="PS50104">
    <property type="entry name" value="TIR"/>
    <property type="match status" value="1"/>
</dbReference>
<comment type="caution">
    <text evidence="13">The sequence shown here is derived from an EMBL/GenBank/DDBJ whole genome shotgun (WGS) entry which is preliminary data.</text>
</comment>
<evidence type="ECO:0000256" key="11">
    <source>
        <dbReference type="SAM" id="Phobius"/>
    </source>
</evidence>
<keyword evidence="10" id="KW-0325">Glycoprotein</keyword>
<comment type="subcellular location">
    <subcellularLocation>
        <location evidence="1">Membrane</location>
        <topology evidence="1">Single-pass type I membrane protein</topology>
    </subcellularLocation>
</comment>
<dbReference type="Pfam" id="PF13306">
    <property type="entry name" value="LRR_5"/>
    <property type="match status" value="1"/>
</dbReference>
<dbReference type="Proteomes" id="UP001516400">
    <property type="component" value="Unassembled WGS sequence"/>
</dbReference>
<evidence type="ECO:0000256" key="4">
    <source>
        <dbReference type="ARBA" id="ARBA00022692"/>
    </source>
</evidence>
<dbReference type="PANTHER" id="PTHR24365">
    <property type="entry name" value="TOLL-LIKE RECEPTOR"/>
    <property type="match status" value="1"/>
</dbReference>
<keyword evidence="9" id="KW-0675">Receptor</keyword>
<dbReference type="Gene3D" id="3.40.50.10140">
    <property type="entry name" value="Toll/interleukin-1 receptor homology (TIR) domain"/>
    <property type="match status" value="1"/>
</dbReference>
<evidence type="ECO:0000313" key="14">
    <source>
        <dbReference type="Proteomes" id="UP001516400"/>
    </source>
</evidence>
<dbReference type="AlphaFoldDB" id="A0ABD2NM17"/>
<evidence type="ECO:0000259" key="12">
    <source>
        <dbReference type="PROSITE" id="PS50104"/>
    </source>
</evidence>
<feature type="domain" description="TIR" evidence="12">
    <location>
        <begin position="673"/>
        <end position="808"/>
    </location>
</feature>
<dbReference type="InterPro" id="IPR000483">
    <property type="entry name" value="Cys-rich_flank_reg_C"/>
</dbReference>
<keyword evidence="8 11" id="KW-0472">Membrane</keyword>
<comment type="similarity">
    <text evidence="2">Belongs to the Toll-like receptor family.</text>
</comment>
<dbReference type="EMBL" id="JABFTP020000124">
    <property type="protein sequence ID" value="KAL3279763.1"/>
    <property type="molecule type" value="Genomic_DNA"/>
</dbReference>
<dbReference type="SMART" id="SM00255">
    <property type="entry name" value="TIR"/>
    <property type="match status" value="1"/>
</dbReference>
<dbReference type="FunFam" id="3.80.10.10:FF:001164">
    <property type="entry name" value="GH01279p"/>
    <property type="match status" value="1"/>
</dbReference>
<dbReference type="Pfam" id="PF13855">
    <property type="entry name" value="LRR_8"/>
    <property type="match status" value="2"/>
</dbReference>
<keyword evidence="6" id="KW-0677">Repeat</keyword>
<dbReference type="Gene3D" id="3.80.10.10">
    <property type="entry name" value="Ribonuclease Inhibitor"/>
    <property type="match status" value="4"/>
</dbReference>
<proteinExistence type="inferred from homology"/>
<evidence type="ECO:0000256" key="6">
    <source>
        <dbReference type="ARBA" id="ARBA00022737"/>
    </source>
</evidence>
<dbReference type="PIRSF" id="PIRSF037595">
    <property type="entry name" value="Toll-like_receptor"/>
    <property type="match status" value="1"/>
</dbReference>
<dbReference type="InterPro" id="IPR001611">
    <property type="entry name" value="Leu-rich_rpt"/>
</dbReference>
<dbReference type="GO" id="GO:0071944">
    <property type="term" value="C:cell periphery"/>
    <property type="evidence" value="ECO:0007669"/>
    <property type="project" value="UniProtKB-ARBA"/>
</dbReference>
<name>A0ABD2NM17_9CUCU</name>
<evidence type="ECO:0000256" key="5">
    <source>
        <dbReference type="ARBA" id="ARBA00022729"/>
    </source>
</evidence>
<evidence type="ECO:0000256" key="3">
    <source>
        <dbReference type="ARBA" id="ARBA00022614"/>
    </source>
</evidence>
<dbReference type="FunFam" id="3.40.50.10140:FF:000026">
    <property type="entry name" value="Toll-like receptor 2"/>
    <property type="match status" value="1"/>
</dbReference>
<evidence type="ECO:0000256" key="1">
    <source>
        <dbReference type="ARBA" id="ARBA00004479"/>
    </source>
</evidence>
<dbReference type="InterPro" id="IPR032675">
    <property type="entry name" value="LRR_dom_sf"/>
</dbReference>
<evidence type="ECO:0000256" key="2">
    <source>
        <dbReference type="ARBA" id="ARBA00009634"/>
    </source>
</evidence>
<keyword evidence="5" id="KW-0732">Signal</keyword>
<keyword evidence="4 11" id="KW-0812">Transmembrane</keyword>
<evidence type="ECO:0000313" key="13">
    <source>
        <dbReference type="EMBL" id="KAL3279763.1"/>
    </source>
</evidence>
<reference evidence="13 14" key="1">
    <citation type="journal article" date="2021" name="BMC Biol.">
        <title>Horizontally acquired antibacterial genes associated with adaptive radiation of ladybird beetles.</title>
        <authorList>
            <person name="Li H.S."/>
            <person name="Tang X.F."/>
            <person name="Huang Y.H."/>
            <person name="Xu Z.Y."/>
            <person name="Chen M.L."/>
            <person name="Du X.Y."/>
            <person name="Qiu B.Y."/>
            <person name="Chen P.T."/>
            <person name="Zhang W."/>
            <person name="Slipinski A."/>
            <person name="Escalona H.E."/>
            <person name="Waterhouse R.M."/>
            <person name="Zwick A."/>
            <person name="Pang H."/>
        </authorList>
    </citation>
    <scope>NUCLEOTIDE SEQUENCE [LARGE SCALE GENOMIC DNA]</scope>
    <source>
        <strain evidence="13">SYSU2018</strain>
    </source>
</reference>
<dbReference type="SMART" id="SM00365">
    <property type="entry name" value="LRR_SD22"/>
    <property type="match status" value="6"/>
</dbReference>
<evidence type="ECO:0000256" key="7">
    <source>
        <dbReference type="ARBA" id="ARBA00022989"/>
    </source>
</evidence>
<dbReference type="InterPro" id="IPR003591">
    <property type="entry name" value="Leu-rich_rpt_typical-subtyp"/>
</dbReference>
<keyword evidence="3" id="KW-0433">Leucine-rich repeat</keyword>
<dbReference type="SUPFAM" id="SSF52200">
    <property type="entry name" value="Toll/Interleukin receptor TIR domain"/>
    <property type="match status" value="1"/>
</dbReference>
<dbReference type="FunFam" id="3.80.10.10:FF:000727">
    <property type="entry name" value="Toll-like protein"/>
    <property type="match status" value="1"/>
</dbReference>
<dbReference type="SMART" id="SM00369">
    <property type="entry name" value="LRR_TYP"/>
    <property type="match status" value="9"/>
</dbReference>
<evidence type="ECO:0000256" key="10">
    <source>
        <dbReference type="ARBA" id="ARBA00023180"/>
    </source>
</evidence>
<dbReference type="Pfam" id="PF01582">
    <property type="entry name" value="TIR"/>
    <property type="match status" value="1"/>
</dbReference>